<organism evidence="5 6">
    <name type="scientific">Xenopus laevis</name>
    <name type="common">African clawed frog</name>
    <dbReference type="NCBI Taxonomy" id="8355"/>
    <lineage>
        <taxon>Eukaryota</taxon>
        <taxon>Metazoa</taxon>
        <taxon>Chordata</taxon>
        <taxon>Craniata</taxon>
        <taxon>Vertebrata</taxon>
        <taxon>Euteleostomi</taxon>
        <taxon>Amphibia</taxon>
        <taxon>Batrachia</taxon>
        <taxon>Anura</taxon>
        <taxon>Pipoidea</taxon>
        <taxon>Pipidae</taxon>
        <taxon>Xenopodinae</taxon>
        <taxon>Xenopus</taxon>
        <taxon>Xenopus</taxon>
    </lineage>
</organism>
<keyword evidence="1" id="KW-0403">Intermediate filament</keyword>
<dbReference type="InterPro" id="IPR039008">
    <property type="entry name" value="IF_rod_dom"/>
</dbReference>
<dbReference type="GO" id="GO:0045109">
    <property type="term" value="P:intermediate filament organization"/>
    <property type="evidence" value="ECO:0007669"/>
    <property type="project" value="TreeGrafter"/>
</dbReference>
<feature type="domain" description="IF rod" evidence="4">
    <location>
        <begin position="1"/>
        <end position="315"/>
    </location>
</feature>
<dbReference type="Proteomes" id="UP000694892">
    <property type="component" value="Chromosome 9_10L"/>
</dbReference>
<dbReference type="SMART" id="SM01391">
    <property type="entry name" value="Filament"/>
    <property type="match status" value="1"/>
</dbReference>
<evidence type="ECO:0000256" key="3">
    <source>
        <dbReference type="SAM" id="Coils"/>
    </source>
</evidence>
<dbReference type="InterPro" id="IPR002957">
    <property type="entry name" value="Keratin_I"/>
</dbReference>
<evidence type="ECO:0000313" key="5">
    <source>
        <dbReference type="EMBL" id="OCT62043.1"/>
    </source>
</evidence>
<sequence length="317" mass="35034">MPYGAFKQTVKLGQYGSAVGCSYGVGAGFGFGGGAGYGGGFATDGSAVGGGYGGGYSGGAGGQMSISTVNKKETMQNLNDHHHSNQRKRSNFITMRQWLAADDFKQKYVNEHVLRVAVEADINGLHRVKDDLTMSKSDLQSQLDGLTEELAFLKKNHDDEVKAIKAPEADKVSVEMNAVPANDLNDMRDRYEEPETSRSADLKKKIDQRQTTIVESNTEVTTLKCTLQALQIELQSQLAQKKSLEMLLAETEGKFCMKLSHIQETIASLEESLAQLRADSERQKDEYQQLLDMKTKLEKEIKIYQSLMDKLDKQDDS</sequence>
<evidence type="ECO:0000256" key="1">
    <source>
        <dbReference type="ARBA" id="ARBA00022754"/>
    </source>
</evidence>
<evidence type="ECO:0000259" key="4">
    <source>
        <dbReference type="PROSITE" id="PS51842"/>
    </source>
</evidence>
<reference evidence="6" key="1">
    <citation type="journal article" date="2016" name="Nature">
        <title>Genome evolution in the allotetraploid frog Xenopus laevis.</title>
        <authorList>
            <person name="Session A.M."/>
            <person name="Uno Y."/>
            <person name="Kwon T."/>
            <person name="Chapman J.A."/>
            <person name="Toyoda A."/>
            <person name="Takahashi S."/>
            <person name="Fukui A."/>
            <person name="Hikosaka A."/>
            <person name="Suzuki A."/>
            <person name="Kondo M."/>
            <person name="van Heeringen S.J."/>
            <person name="Quigley I."/>
            <person name="Heinz S."/>
            <person name="Ogino H."/>
            <person name="Ochi H."/>
            <person name="Hellsten U."/>
            <person name="Lyons J.B."/>
            <person name="Simakov O."/>
            <person name="Putnam N."/>
            <person name="Stites J."/>
            <person name="Kuroki Y."/>
            <person name="Tanaka T."/>
            <person name="Michiue T."/>
            <person name="Watanabe M."/>
            <person name="Bogdanovic O."/>
            <person name="Lister R."/>
            <person name="Georgiou G."/>
            <person name="Paranjpe S.S."/>
            <person name="van Kruijsbergen I."/>
            <person name="Shu S."/>
            <person name="Carlson J."/>
            <person name="Kinoshita T."/>
            <person name="Ohta Y."/>
            <person name="Mawaribuchi S."/>
            <person name="Jenkins J."/>
            <person name="Grimwood J."/>
            <person name="Schmutz J."/>
            <person name="Mitros T."/>
            <person name="Mozaffari S.V."/>
            <person name="Suzuki Y."/>
            <person name="Haramoto Y."/>
            <person name="Yamamoto T.S."/>
            <person name="Takagi C."/>
            <person name="Heald R."/>
            <person name="Miller K."/>
            <person name="Haudenschild C."/>
            <person name="Kitzman J."/>
            <person name="Nakayama T."/>
            <person name="Izutsu Y."/>
            <person name="Robert J."/>
            <person name="Fortriede J."/>
            <person name="Burns K."/>
            <person name="Lotay V."/>
            <person name="Karimi K."/>
            <person name="Yasuoka Y."/>
            <person name="Dichmann D.S."/>
            <person name="Flajnik M.F."/>
            <person name="Houston D.W."/>
            <person name="Shendure J."/>
            <person name="DuPasquier L."/>
            <person name="Vize P.D."/>
            <person name="Zorn A.M."/>
            <person name="Ito M."/>
            <person name="Marcotte E.M."/>
            <person name="Wallingford J.B."/>
            <person name="Ito Y."/>
            <person name="Asashima M."/>
            <person name="Ueno N."/>
            <person name="Matsuda Y."/>
            <person name="Veenstra G.J."/>
            <person name="Fujiyama A."/>
            <person name="Harland R.M."/>
            <person name="Taira M."/>
            <person name="Rokhsar D.S."/>
        </authorList>
    </citation>
    <scope>NUCLEOTIDE SEQUENCE [LARGE SCALE GENOMIC DNA]</scope>
    <source>
        <strain evidence="6">J</strain>
    </source>
</reference>
<dbReference type="PRINTS" id="PR01248">
    <property type="entry name" value="TYPE1KERATIN"/>
</dbReference>
<gene>
    <name evidence="5" type="ORF">XELAEV_18043127mg</name>
</gene>
<dbReference type="PANTHER" id="PTHR23239:SF389">
    <property type="entry name" value="KERATIN-3, TYPE I CYTOSKELETAL 51 KDA-LIKE"/>
    <property type="match status" value="1"/>
</dbReference>
<dbReference type="PROSITE" id="PS51842">
    <property type="entry name" value="IF_ROD_2"/>
    <property type="match status" value="1"/>
</dbReference>
<keyword evidence="2 3" id="KW-0175">Coiled coil</keyword>
<dbReference type="SUPFAM" id="SSF64593">
    <property type="entry name" value="Intermediate filament protein, coiled coil region"/>
    <property type="match status" value="1"/>
</dbReference>
<dbReference type="GO" id="GO:0005198">
    <property type="term" value="F:structural molecule activity"/>
    <property type="evidence" value="ECO:0007669"/>
    <property type="project" value="InterPro"/>
</dbReference>
<dbReference type="EMBL" id="CM004482">
    <property type="protein sequence ID" value="OCT62043.1"/>
    <property type="molecule type" value="Genomic_DNA"/>
</dbReference>
<dbReference type="FunFam" id="1.20.5.170:FF:000002">
    <property type="entry name" value="Type I keratin KA11"/>
    <property type="match status" value="1"/>
</dbReference>
<evidence type="ECO:0000313" key="6">
    <source>
        <dbReference type="Proteomes" id="UP000694892"/>
    </source>
</evidence>
<dbReference type="GO" id="GO:0030855">
    <property type="term" value="P:epithelial cell differentiation"/>
    <property type="evidence" value="ECO:0007669"/>
    <property type="project" value="TreeGrafter"/>
</dbReference>
<feature type="coiled-coil region" evidence="3">
    <location>
        <begin position="227"/>
        <end position="314"/>
    </location>
</feature>
<evidence type="ECO:0000256" key="2">
    <source>
        <dbReference type="ARBA" id="ARBA00023054"/>
    </source>
</evidence>
<name>A0A974H243_XENLA</name>
<feature type="coiled-coil region" evidence="3">
    <location>
        <begin position="129"/>
        <end position="163"/>
    </location>
</feature>
<dbReference type="AlphaFoldDB" id="A0A974H243"/>
<accession>A0A974H243</accession>
<dbReference type="Pfam" id="PF00038">
    <property type="entry name" value="Filament"/>
    <property type="match status" value="1"/>
</dbReference>
<protein>
    <recommendedName>
        <fullName evidence="4">IF rod domain-containing protein</fullName>
    </recommendedName>
</protein>
<dbReference type="Gene3D" id="1.20.5.1160">
    <property type="entry name" value="Vasodilator-stimulated phosphoprotein"/>
    <property type="match status" value="1"/>
</dbReference>
<dbReference type="Gene3D" id="1.20.5.170">
    <property type="match status" value="1"/>
</dbReference>
<dbReference type="GO" id="GO:0005882">
    <property type="term" value="C:intermediate filament"/>
    <property type="evidence" value="ECO:0007669"/>
    <property type="project" value="UniProtKB-KW"/>
</dbReference>
<proteinExistence type="predicted"/>
<dbReference type="PANTHER" id="PTHR23239">
    <property type="entry name" value="INTERMEDIATE FILAMENT"/>
    <property type="match status" value="1"/>
</dbReference>